<evidence type="ECO:0000256" key="13">
    <source>
        <dbReference type="ARBA" id="ARBA00023237"/>
    </source>
</evidence>
<accession>A0A5C6VSV1</accession>
<protein>
    <submittedName>
        <fullName evidence="17">Sugar transporter</fullName>
    </submittedName>
</protein>
<evidence type="ECO:0000256" key="10">
    <source>
        <dbReference type="ARBA" id="ARBA00023114"/>
    </source>
</evidence>
<comment type="subcellular location">
    <subcellularLocation>
        <location evidence="1">Cell outer membrane</location>
        <topology evidence="1">Multi-pass membrane protein</topology>
    </subcellularLocation>
</comment>
<evidence type="ECO:0000256" key="3">
    <source>
        <dbReference type="ARBA" id="ARBA00022448"/>
    </source>
</evidence>
<dbReference type="InterPro" id="IPR049712">
    <property type="entry name" value="Poly_export"/>
</dbReference>
<evidence type="ECO:0000256" key="4">
    <source>
        <dbReference type="ARBA" id="ARBA00022452"/>
    </source>
</evidence>
<keyword evidence="14" id="KW-0449">Lipoprotein</keyword>
<gene>
    <name evidence="17" type="ORF">FRZ40_02130</name>
</gene>
<dbReference type="GO" id="GO:0015159">
    <property type="term" value="F:polysaccharide transmembrane transporter activity"/>
    <property type="evidence" value="ECO:0007669"/>
    <property type="project" value="InterPro"/>
</dbReference>
<dbReference type="Gene3D" id="3.30.1950.10">
    <property type="entry name" value="wza like domain"/>
    <property type="match status" value="1"/>
</dbReference>
<keyword evidence="7" id="KW-0732">Signal</keyword>
<organism evidence="17 18">
    <name type="scientific">Paraburkholderia azotifigens</name>
    <dbReference type="NCBI Taxonomy" id="2057004"/>
    <lineage>
        <taxon>Bacteria</taxon>
        <taxon>Pseudomonadati</taxon>
        <taxon>Pseudomonadota</taxon>
        <taxon>Betaproteobacteria</taxon>
        <taxon>Burkholderiales</taxon>
        <taxon>Burkholderiaceae</taxon>
        <taxon>Paraburkholderia</taxon>
    </lineage>
</organism>
<feature type="domain" description="SLBB" evidence="16">
    <location>
        <begin position="313"/>
        <end position="395"/>
    </location>
</feature>
<dbReference type="AlphaFoldDB" id="A0A5C6VSV1"/>
<evidence type="ECO:0000259" key="16">
    <source>
        <dbReference type="Pfam" id="PF22461"/>
    </source>
</evidence>
<dbReference type="EMBL" id="VOQS01000001">
    <property type="protein sequence ID" value="TXC86478.1"/>
    <property type="molecule type" value="Genomic_DNA"/>
</dbReference>
<feature type="domain" description="Polysaccharide export protein N-terminal" evidence="15">
    <location>
        <begin position="131"/>
        <end position="223"/>
    </location>
</feature>
<dbReference type="PANTHER" id="PTHR33619">
    <property type="entry name" value="POLYSACCHARIDE EXPORT PROTEIN GFCE-RELATED"/>
    <property type="match status" value="1"/>
</dbReference>
<dbReference type="PANTHER" id="PTHR33619:SF3">
    <property type="entry name" value="POLYSACCHARIDE EXPORT PROTEIN GFCE-RELATED"/>
    <property type="match status" value="1"/>
</dbReference>
<comment type="caution">
    <text evidence="17">The sequence shown here is derived from an EMBL/GenBank/DDBJ whole genome shotgun (WGS) entry which is preliminary data.</text>
</comment>
<evidence type="ECO:0000256" key="2">
    <source>
        <dbReference type="ARBA" id="ARBA00009450"/>
    </source>
</evidence>
<keyword evidence="3" id="KW-0813">Transport</keyword>
<dbReference type="GO" id="GO:0009279">
    <property type="term" value="C:cell outer membrane"/>
    <property type="evidence" value="ECO:0007669"/>
    <property type="project" value="UniProtKB-SubCell"/>
</dbReference>
<keyword evidence="12" id="KW-0564">Palmitate</keyword>
<keyword evidence="10" id="KW-0626">Porin</keyword>
<dbReference type="GO" id="GO:0046930">
    <property type="term" value="C:pore complex"/>
    <property type="evidence" value="ECO:0007669"/>
    <property type="project" value="UniProtKB-KW"/>
</dbReference>
<dbReference type="Pfam" id="PF02563">
    <property type="entry name" value="Poly_export"/>
    <property type="match status" value="1"/>
</dbReference>
<evidence type="ECO:0000256" key="5">
    <source>
        <dbReference type="ARBA" id="ARBA00022597"/>
    </source>
</evidence>
<keyword evidence="8" id="KW-0625">Polysaccharide transport</keyword>
<dbReference type="Gene3D" id="3.10.560.10">
    <property type="entry name" value="Outer membrane lipoprotein wza domain like"/>
    <property type="match status" value="2"/>
</dbReference>
<dbReference type="GO" id="GO:0006811">
    <property type="term" value="P:monoatomic ion transport"/>
    <property type="evidence" value="ECO:0007669"/>
    <property type="project" value="UniProtKB-KW"/>
</dbReference>
<keyword evidence="11" id="KW-0472">Membrane</keyword>
<evidence type="ECO:0000256" key="1">
    <source>
        <dbReference type="ARBA" id="ARBA00004571"/>
    </source>
</evidence>
<keyword evidence="5 17" id="KW-0762">Sugar transport</keyword>
<evidence type="ECO:0000256" key="14">
    <source>
        <dbReference type="ARBA" id="ARBA00023288"/>
    </source>
</evidence>
<evidence type="ECO:0000256" key="9">
    <source>
        <dbReference type="ARBA" id="ARBA00023065"/>
    </source>
</evidence>
<dbReference type="GO" id="GO:0015288">
    <property type="term" value="F:porin activity"/>
    <property type="evidence" value="ECO:0007669"/>
    <property type="project" value="UniProtKB-KW"/>
</dbReference>
<keyword evidence="9" id="KW-0406">Ion transport</keyword>
<evidence type="ECO:0000256" key="11">
    <source>
        <dbReference type="ARBA" id="ARBA00023136"/>
    </source>
</evidence>
<name>A0A5C6VSV1_9BURK</name>
<keyword evidence="6" id="KW-0812">Transmembrane</keyword>
<evidence type="ECO:0000313" key="18">
    <source>
        <dbReference type="Proteomes" id="UP000321776"/>
    </source>
</evidence>
<dbReference type="Proteomes" id="UP000321776">
    <property type="component" value="Unassembled WGS sequence"/>
</dbReference>
<evidence type="ECO:0000256" key="8">
    <source>
        <dbReference type="ARBA" id="ARBA00023047"/>
    </source>
</evidence>
<evidence type="ECO:0000259" key="15">
    <source>
        <dbReference type="Pfam" id="PF02563"/>
    </source>
</evidence>
<evidence type="ECO:0000256" key="7">
    <source>
        <dbReference type="ARBA" id="ARBA00022729"/>
    </source>
</evidence>
<comment type="similarity">
    <text evidence="2">Belongs to the BexD/CtrA/VexA family.</text>
</comment>
<keyword evidence="4" id="KW-1134">Transmembrane beta strand</keyword>
<keyword evidence="13" id="KW-0998">Cell outer membrane</keyword>
<dbReference type="InterPro" id="IPR003715">
    <property type="entry name" value="Poly_export_N"/>
</dbReference>
<reference evidence="17 18" key="1">
    <citation type="journal article" date="2018" name="Int. J. Syst. Evol. Microbiol.">
        <title>Paraburkholderia azotifigens sp. nov., a nitrogen-fixing bacterium isolated from paddy soil.</title>
        <authorList>
            <person name="Choi G.M."/>
            <person name="Im W.T."/>
        </authorList>
    </citation>
    <scope>NUCLEOTIDE SEQUENCE [LARGE SCALE GENOMIC DNA]</scope>
    <source>
        <strain evidence="17 18">NF 2-5-3</strain>
    </source>
</reference>
<evidence type="ECO:0000256" key="12">
    <source>
        <dbReference type="ARBA" id="ARBA00023139"/>
    </source>
</evidence>
<dbReference type="Pfam" id="PF22461">
    <property type="entry name" value="SLBB_2"/>
    <property type="match status" value="2"/>
</dbReference>
<proteinExistence type="inferred from homology"/>
<sequence length="425" mass="45004">MGIDSVWRMGIARARAIRLESWRRGMDTIAWPDGARAIGAAVLRYVAPAAAAVALAGCAFSPGMTYRGSYTDSAGATAQVAAARDTGSHEASGSDRAPAGSLVEITDDLVEKQLLAQPSGIPDGVRSLFAKASQYQVGPGDILNIVVWDHPELNLPAAGGGGSDSSGANSVAAGYTVDTDGFIQYAYIGPVKVAGLTEMGVRDLLSSKLGRYVRQPQVTVRVQTYRSKRVYLDGEVKTPGVQVLNDMVMTLPEAINRAGGFTDRSDRSRVALTRGDETVIVDIPDMIRKGVNPDRIIMRDGDLVRVYAQNDSKVFVIGEVQRPGGLPFNNGRMTLNQALGDAGGISQVSGDASQVYVVRNRDAGKRVVYHLDATSASAMATADSFELKPNDVVFVDASALVKWSRVIGLILPATQAAATTRAIGY</sequence>
<dbReference type="InterPro" id="IPR054765">
    <property type="entry name" value="SLBB_dom"/>
</dbReference>
<feature type="domain" description="SLBB" evidence="16">
    <location>
        <begin position="228"/>
        <end position="306"/>
    </location>
</feature>
<evidence type="ECO:0000256" key="6">
    <source>
        <dbReference type="ARBA" id="ARBA00022692"/>
    </source>
</evidence>
<evidence type="ECO:0000313" key="17">
    <source>
        <dbReference type="EMBL" id="TXC86478.1"/>
    </source>
</evidence>